<evidence type="ECO:0000256" key="6">
    <source>
        <dbReference type="PROSITE-ProRule" id="PRU01248"/>
    </source>
</evidence>
<evidence type="ECO:0000256" key="3">
    <source>
        <dbReference type="ARBA" id="ARBA00022908"/>
    </source>
</evidence>
<sequence>MAHIRKTESGNYEVFMDMGKDPATGKRNRISKTFNTKREAKDWVAKKRQEKTMGIGTSLTKISVEKYLKRWLEDYALPKLSPTTYAGYEMIVTKHIIPALGALKLKEVKPLHIQSYQNKKLKKGRLDGKEGGLSKKTVLQHHRILNRAFKQAVLWQLISYNPVKAVPAPSPEKPEIRTLSIEEVEHLLNKAGNSWLYYFIYVAVNTGMRRGELLGLGWNHIDFNGKTIQVTRTLVKTKKTGMVYKGPKNKSSRRVISIAEDDTKILKKLKIKQNENKLLFGPEYQNNNLVFCKSDGSKIYPNTTTNRFKLLAKRIGLNSVSLHDLRHTHATLMLQAGVHPKVVQERLGHSTITTTLDTYSHVIPSMQKESVDKYKKFMNS</sequence>
<dbReference type="Pfam" id="PF00589">
    <property type="entry name" value="Phage_integrase"/>
    <property type="match status" value="1"/>
</dbReference>
<dbReference type="KEGG" id="has:Halsa_0031"/>
<dbReference type="RefSeq" id="WP_013404637.1">
    <property type="nucleotide sequence ID" value="NC_014654.1"/>
</dbReference>
<dbReference type="SUPFAM" id="SSF56349">
    <property type="entry name" value="DNA breaking-rejoining enzymes"/>
    <property type="match status" value="1"/>
</dbReference>
<comment type="function">
    <text evidence="1">Site-specific tyrosine recombinase, which acts by catalyzing the cutting and rejoining of the recombining DNA molecules.</text>
</comment>
<evidence type="ECO:0000256" key="1">
    <source>
        <dbReference type="ARBA" id="ARBA00003283"/>
    </source>
</evidence>
<dbReference type="Proteomes" id="UP000007434">
    <property type="component" value="Chromosome"/>
</dbReference>
<keyword evidence="4 6" id="KW-0238">DNA-binding</keyword>
<reference evidence="9 10" key="1">
    <citation type="submission" date="2010-11" db="EMBL/GenBank/DDBJ databases">
        <title>Complete sequence of Halanaerobium sp. sapolanicus.</title>
        <authorList>
            <consortium name="US DOE Joint Genome Institute"/>
            <person name="Lucas S."/>
            <person name="Copeland A."/>
            <person name="Lapidus A."/>
            <person name="Cheng J.-F."/>
            <person name="Bruce D."/>
            <person name="Goodwin L."/>
            <person name="Pitluck S."/>
            <person name="Davenport K."/>
            <person name="Detter J.C."/>
            <person name="Han C."/>
            <person name="Tapia R."/>
            <person name="Land M."/>
            <person name="Hauser L."/>
            <person name="Jeffries C."/>
            <person name="Kyrpides N."/>
            <person name="Ivanova N."/>
            <person name="Mikhailova N."/>
            <person name="Begemann M.B."/>
            <person name="Mormile M.R."/>
            <person name="Wall J.D."/>
            <person name="Elias D.A."/>
            <person name="Woyke T."/>
        </authorList>
    </citation>
    <scope>NUCLEOTIDE SEQUENCE [LARGE SCALE GENOMIC DNA]</scope>
    <source>
        <strain evidence="10">sapolanicus</strain>
    </source>
</reference>
<dbReference type="InterPro" id="IPR002104">
    <property type="entry name" value="Integrase_catalytic"/>
</dbReference>
<gene>
    <name evidence="9" type="ordered locus">Halsa_0031</name>
</gene>
<dbReference type="InterPro" id="IPR050090">
    <property type="entry name" value="Tyrosine_recombinase_XerCD"/>
</dbReference>
<dbReference type="InterPro" id="IPR010998">
    <property type="entry name" value="Integrase_recombinase_N"/>
</dbReference>
<dbReference type="HOGENOM" id="CLU_027562_17_1_9"/>
<comment type="similarity">
    <text evidence="2">Belongs to the 'phage' integrase family.</text>
</comment>
<evidence type="ECO:0000313" key="10">
    <source>
        <dbReference type="Proteomes" id="UP000007434"/>
    </source>
</evidence>
<dbReference type="Pfam" id="PF14659">
    <property type="entry name" value="Phage_int_SAM_3"/>
    <property type="match status" value="1"/>
</dbReference>
<dbReference type="PANTHER" id="PTHR30349:SF41">
    <property type="entry name" value="INTEGRASE_RECOMBINASE PROTEIN MJ0367-RELATED"/>
    <property type="match status" value="1"/>
</dbReference>
<evidence type="ECO:0000259" key="8">
    <source>
        <dbReference type="PROSITE" id="PS51900"/>
    </source>
</evidence>
<dbReference type="GO" id="GO:0006310">
    <property type="term" value="P:DNA recombination"/>
    <property type="evidence" value="ECO:0007669"/>
    <property type="project" value="UniProtKB-KW"/>
</dbReference>
<evidence type="ECO:0000256" key="2">
    <source>
        <dbReference type="ARBA" id="ARBA00008857"/>
    </source>
</evidence>
<dbReference type="Pfam" id="PF14657">
    <property type="entry name" value="Arm-DNA-bind_4"/>
    <property type="match status" value="1"/>
</dbReference>
<evidence type="ECO:0000256" key="5">
    <source>
        <dbReference type="ARBA" id="ARBA00023172"/>
    </source>
</evidence>
<dbReference type="InterPro" id="IPR013762">
    <property type="entry name" value="Integrase-like_cat_sf"/>
</dbReference>
<accession>E4RNJ6</accession>
<evidence type="ECO:0000256" key="4">
    <source>
        <dbReference type="ARBA" id="ARBA00023125"/>
    </source>
</evidence>
<feature type="domain" description="Tyr recombinase" evidence="7">
    <location>
        <begin position="174"/>
        <end position="372"/>
    </location>
</feature>
<name>E4RNJ6_HALHG</name>
<dbReference type="GO" id="GO:0003677">
    <property type="term" value="F:DNA binding"/>
    <property type="evidence" value="ECO:0007669"/>
    <property type="project" value="UniProtKB-UniRule"/>
</dbReference>
<dbReference type="STRING" id="656519.Halsa_0031"/>
<dbReference type="CDD" id="cd01189">
    <property type="entry name" value="INT_ICEBs1_C_like"/>
    <property type="match status" value="1"/>
</dbReference>
<dbReference type="Gene3D" id="1.10.150.130">
    <property type="match status" value="1"/>
</dbReference>
<keyword evidence="5" id="KW-0233">DNA recombination</keyword>
<dbReference type="PROSITE" id="PS51900">
    <property type="entry name" value="CB"/>
    <property type="match status" value="1"/>
</dbReference>
<organism evidence="9 10">
    <name type="scientific">Halanaerobium hydrogeniformans</name>
    <name type="common">Halanaerobium sp. (strain sapolanicus)</name>
    <dbReference type="NCBI Taxonomy" id="656519"/>
    <lineage>
        <taxon>Bacteria</taxon>
        <taxon>Bacillati</taxon>
        <taxon>Bacillota</taxon>
        <taxon>Clostridia</taxon>
        <taxon>Halanaerobiales</taxon>
        <taxon>Halanaerobiaceae</taxon>
        <taxon>Halanaerobium</taxon>
    </lineage>
</organism>
<dbReference type="GO" id="GO:0015074">
    <property type="term" value="P:DNA integration"/>
    <property type="evidence" value="ECO:0007669"/>
    <property type="project" value="UniProtKB-KW"/>
</dbReference>
<dbReference type="EMBL" id="CP002304">
    <property type="protein sequence ID" value="ADQ13531.1"/>
    <property type="molecule type" value="Genomic_DNA"/>
</dbReference>
<dbReference type="InterPro" id="IPR028259">
    <property type="entry name" value="AP2-like_int_N"/>
</dbReference>
<evidence type="ECO:0000313" key="9">
    <source>
        <dbReference type="EMBL" id="ADQ13531.1"/>
    </source>
</evidence>
<keyword evidence="10" id="KW-1185">Reference proteome</keyword>
<proteinExistence type="inferred from homology"/>
<dbReference type="eggNOG" id="COG0582">
    <property type="taxonomic scope" value="Bacteria"/>
</dbReference>
<dbReference type="Gene3D" id="1.10.443.10">
    <property type="entry name" value="Intergrase catalytic core"/>
    <property type="match status" value="1"/>
</dbReference>
<dbReference type="AlphaFoldDB" id="E4RNJ6"/>
<feature type="domain" description="Core-binding (CB)" evidence="8">
    <location>
        <begin position="62"/>
        <end position="153"/>
    </location>
</feature>
<dbReference type="InterPro" id="IPR004107">
    <property type="entry name" value="Integrase_SAM-like_N"/>
</dbReference>
<dbReference type="OrthoDB" id="9785687at2"/>
<reference evidence="9 10" key="2">
    <citation type="journal article" date="2011" name="J. Bacteriol.">
        <title>Complete Genome Sequence of the Haloalkaliphilic, Hydrogen Producing Halanaerobium hydrogenoformans.</title>
        <authorList>
            <person name="Brown S.D."/>
            <person name="Begemann M.B."/>
            <person name="Mormile M.R."/>
            <person name="Wall J.D."/>
            <person name="Han C.S."/>
            <person name="Goodwin L.A."/>
            <person name="Pitluck S."/>
            <person name="Land M.L."/>
            <person name="Hauser L.J."/>
            <person name="Elias D.A."/>
        </authorList>
    </citation>
    <scope>NUCLEOTIDE SEQUENCE [LARGE SCALE GENOMIC DNA]</scope>
    <source>
        <strain evidence="10">sapolanicus</strain>
    </source>
</reference>
<dbReference type="PANTHER" id="PTHR30349">
    <property type="entry name" value="PHAGE INTEGRASE-RELATED"/>
    <property type="match status" value="1"/>
</dbReference>
<dbReference type="InterPro" id="IPR044068">
    <property type="entry name" value="CB"/>
</dbReference>
<evidence type="ECO:0000259" key="7">
    <source>
        <dbReference type="PROSITE" id="PS51898"/>
    </source>
</evidence>
<protein>
    <submittedName>
        <fullName evidence="9">Integrase family protein</fullName>
    </submittedName>
</protein>
<dbReference type="InterPro" id="IPR011010">
    <property type="entry name" value="DNA_brk_join_enz"/>
</dbReference>
<keyword evidence="3" id="KW-0229">DNA integration</keyword>
<dbReference type="PROSITE" id="PS51898">
    <property type="entry name" value="TYR_RECOMBINASE"/>
    <property type="match status" value="1"/>
</dbReference>